<evidence type="ECO:0000313" key="3">
    <source>
        <dbReference type="Proteomes" id="UP000634476"/>
    </source>
</evidence>
<protein>
    <submittedName>
        <fullName evidence="2">Uncharacterized protein</fullName>
    </submittedName>
</protein>
<dbReference type="EMBL" id="BOOK01000044">
    <property type="protein sequence ID" value="GII03866.1"/>
    <property type="molecule type" value="Genomic_DNA"/>
</dbReference>
<dbReference type="Proteomes" id="UP000634476">
    <property type="component" value="Unassembled WGS sequence"/>
</dbReference>
<organism evidence="2 3">
    <name type="scientific">Planobispora takensis</name>
    <dbReference type="NCBI Taxonomy" id="1367882"/>
    <lineage>
        <taxon>Bacteria</taxon>
        <taxon>Bacillati</taxon>
        <taxon>Actinomycetota</taxon>
        <taxon>Actinomycetes</taxon>
        <taxon>Streptosporangiales</taxon>
        <taxon>Streptosporangiaceae</taxon>
        <taxon>Planobispora</taxon>
    </lineage>
</organism>
<name>A0A8J3WVK8_9ACTN</name>
<sequence>MSGAGADPPAEADRDDLPGRRGLRKLPPHRVGPLQDVQDGRETGIEHAIVCQYSYLHAGNAINNVASATGTAPATALGCLYTETRRSR</sequence>
<evidence type="ECO:0000313" key="2">
    <source>
        <dbReference type="EMBL" id="GII03866.1"/>
    </source>
</evidence>
<reference evidence="2" key="1">
    <citation type="submission" date="2021-01" db="EMBL/GenBank/DDBJ databases">
        <title>Whole genome shotgun sequence of Planobispora takensis NBRC 109077.</title>
        <authorList>
            <person name="Komaki H."/>
            <person name="Tamura T."/>
        </authorList>
    </citation>
    <scope>NUCLEOTIDE SEQUENCE</scope>
    <source>
        <strain evidence="2">NBRC 109077</strain>
    </source>
</reference>
<gene>
    <name evidence="2" type="ORF">Pta02_58740</name>
</gene>
<accession>A0A8J3WVK8</accession>
<comment type="caution">
    <text evidence="2">The sequence shown here is derived from an EMBL/GenBank/DDBJ whole genome shotgun (WGS) entry which is preliminary data.</text>
</comment>
<feature type="region of interest" description="Disordered" evidence="1">
    <location>
        <begin position="1"/>
        <end position="39"/>
    </location>
</feature>
<keyword evidence="3" id="KW-1185">Reference proteome</keyword>
<dbReference type="AlphaFoldDB" id="A0A8J3WVK8"/>
<proteinExistence type="predicted"/>
<evidence type="ECO:0000256" key="1">
    <source>
        <dbReference type="SAM" id="MobiDB-lite"/>
    </source>
</evidence>